<gene>
    <name evidence="1" type="ORF">MSG28_013447</name>
</gene>
<evidence type="ECO:0000313" key="2">
    <source>
        <dbReference type="Proteomes" id="UP001064048"/>
    </source>
</evidence>
<evidence type="ECO:0000313" key="1">
    <source>
        <dbReference type="EMBL" id="KAI8439760.1"/>
    </source>
</evidence>
<comment type="caution">
    <text evidence="1">The sequence shown here is derived from an EMBL/GenBank/DDBJ whole genome shotgun (WGS) entry which is preliminary data.</text>
</comment>
<protein>
    <submittedName>
        <fullName evidence="1">Uncharacterized protein</fullName>
    </submittedName>
</protein>
<sequence>MRFFWRGFPGLESEAQVAGAGQRLEAVGAPGPASSSSPFNSGRTGASVPGSRAGVGENGMETLSAMWCWISLMLTLSPYTQADFATWPGCRLTTYWGERLRVLQPTTIDQSADVLHLESCRLTRIQSGSFHNSPNIRIIHLENNQIQHLEAGAFDDTTKLEEVVLSNNGLLGKNLPPNIFSNCRKLGSLRFTGNDMKDTPSGLLMGLDINILDLERCALREVPSFVTRHSLPKLVNIDMSDNQIRRLDADTFSSVPNLETLNIKNNLIEYLHENAFSPLIQITGIFLNGNKIRYLPENLFIDKSSLGTINLADNLIDHVPANAFKDTTDLWDLNLSGNRLTYLPNDFFTVLQGKMEIFYFDRNPWQCACLNEIITKVKKKDIQYEGKTFNGREPVCMMNGFRCSKPQDYPQLYGKS</sequence>
<reference evidence="1 2" key="1">
    <citation type="journal article" date="2022" name="Genome Biol. Evol.">
        <title>The Spruce Budworm Genome: Reconstructing the Evolutionary History of Antifreeze Proteins.</title>
        <authorList>
            <person name="Beliveau C."/>
            <person name="Gagne P."/>
            <person name="Picq S."/>
            <person name="Vernygora O."/>
            <person name="Keeling C.I."/>
            <person name="Pinkney K."/>
            <person name="Doucet D."/>
            <person name="Wen F."/>
            <person name="Johnston J.S."/>
            <person name="Maaroufi H."/>
            <person name="Boyle B."/>
            <person name="Laroche J."/>
            <person name="Dewar K."/>
            <person name="Juretic N."/>
            <person name="Blackburn G."/>
            <person name="Nisole A."/>
            <person name="Brunet B."/>
            <person name="Brandao M."/>
            <person name="Lumley L."/>
            <person name="Duan J."/>
            <person name="Quan G."/>
            <person name="Lucarotti C.J."/>
            <person name="Roe A.D."/>
            <person name="Sperling F.A.H."/>
            <person name="Levesque R.C."/>
            <person name="Cusson M."/>
        </authorList>
    </citation>
    <scope>NUCLEOTIDE SEQUENCE [LARGE SCALE GENOMIC DNA]</scope>
    <source>
        <strain evidence="1">Glfc:IPQL:Cfum</strain>
    </source>
</reference>
<organism evidence="1 2">
    <name type="scientific">Choristoneura fumiferana</name>
    <name type="common">Spruce budworm moth</name>
    <name type="synonym">Archips fumiferana</name>
    <dbReference type="NCBI Taxonomy" id="7141"/>
    <lineage>
        <taxon>Eukaryota</taxon>
        <taxon>Metazoa</taxon>
        <taxon>Ecdysozoa</taxon>
        <taxon>Arthropoda</taxon>
        <taxon>Hexapoda</taxon>
        <taxon>Insecta</taxon>
        <taxon>Pterygota</taxon>
        <taxon>Neoptera</taxon>
        <taxon>Endopterygota</taxon>
        <taxon>Lepidoptera</taxon>
        <taxon>Glossata</taxon>
        <taxon>Ditrysia</taxon>
        <taxon>Tortricoidea</taxon>
        <taxon>Tortricidae</taxon>
        <taxon>Tortricinae</taxon>
        <taxon>Choristoneura</taxon>
    </lineage>
</organism>
<accession>A0ACC0KTZ9</accession>
<dbReference type="EMBL" id="CM046123">
    <property type="protein sequence ID" value="KAI8439760.1"/>
    <property type="molecule type" value="Genomic_DNA"/>
</dbReference>
<name>A0ACC0KTZ9_CHOFU</name>
<proteinExistence type="predicted"/>
<dbReference type="Proteomes" id="UP001064048">
    <property type="component" value="Chromosome 23"/>
</dbReference>
<keyword evidence="2" id="KW-1185">Reference proteome</keyword>